<sequence length="205" mass="22603">MAKGYIQAVKVSNTASNALDAYKSAKTFDNIGKAELGIYGLASSNGFSEYITGKDILGNELTEEQRAASLGISLAALLPVAPTLTSNTFTISKQTIAKSQQMVQESREVSRATLQDMLDSLQPYRMDPALGTVGGPMNVVNPRLLRQKVEDTYSLFAKGIDNGYRYCNKTTQFKNVKVYQRDDNINPNMKDARGRTNLERMQNSQ</sequence>
<proteinExistence type="predicted"/>
<organism evidence="2 3">
    <name type="scientific">Aquibacillus rhizosphaerae</name>
    <dbReference type="NCBI Taxonomy" id="3051431"/>
    <lineage>
        <taxon>Bacteria</taxon>
        <taxon>Bacillati</taxon>
        <taxon>Bacillota</taxon>
        <taxon>Bacilli</taxon>
        <taxon>Bacillales</taxon>
        <taxon>Bacillaceae</taxon>
        <taxon>Aquibacillus</taxon>
    </lineage>
</organism>
<evidence type="ECO:0000256" key="1">
    <source>
        <dbReference type="SAM" id="MobiDB-lite"/>
    </source>
</evidence>
<keyword evidence="3" id="KW-1185">Reference proteome</keyword>
<evidence type="ECO:0000313" key="2">
    <source>
        <dbReference type="EMBL" id="MDL4842130.1"/>
    </source>
</evidence>
<dbReference type="RefSeq" id="WP_285933413.1">
    <property type="nucleotide sequence ID" value="NZ_JASTZU010000057.1"/>
</dbReference>
<comment type="caution">
    <text evidence="2">The sequence shown here is derived from an EMBL/GenBank/DDBJ whole genome shotgun (WGS) entry which is preliminary data.</text>
</comment>
<feature type="compositionally biased region" description="Basic and acidic residues" evidence="1">
    <location>
        <begin position="186"/>
        <end position="198"/>
    </location>
</feature>
<evidence type="ECO:0000313" key="3">
    <source>
        <dbReference type="Proteomes" id="UP001235343"/>
    </source>
</evidence>
<feature type="region of interest" description="Disordered" evidence="1">
    <location>
        <begin position="186"/>
        <end position="205"/>
    </location>
</feature>
<name>A0ABT7L8C9_9BACI</name>
<gene>
    <name evidence="2" type="ORF">QQS35_16955</name>
</gene>
<accession>A0ABT7L8C9</accession>
<dbReference type="Proteomes" id="UP001235343">
    <property type="component" value="Unassembled WGS sequence"/>
</dbReference>
<dbReference type="EMBL" id="JASTZU010000057">
    <property type="protein sequence ID" value="MDL4842130.1"/>
    <property type="molecule type" value="Genomic_DNA"/>
</dbReference>
<protein>
    <recommendedName>
        <fullName evidence="4">Pre-toxin TG domain-containing protein</fullName>
    </recommendedName>
</protein>
<evidence type="ECO:0008006" key="4">
    <source>
        <dbReference type="Google" id="ProtNLM"/>
    </source>
</evidence>
<reference evidence="2 3" key="1">
    <citation type="submission" date="2023-06" db="EMBL/GenBank/DDBJ databases">
        <title>Aquibacillus rhizosphaerae LR5S19.</title>
        <authorList>
            <person name="Sun J.-Q."/>
        </authorList>
    </citation>
    <scope>NUCLEOTIDE SEQUENCE [LARGE SCALE GENOMIC DNA]</scope>
    <source>
        <strain evidence="2 3">LR5S19</strain>
    </source>
</reference>